<evidence type="ECO:0000256" key="9">
    <source>
        <dbReference type="ARBA" id="ARBA00023242"/>
    </source>
</evidence>
<dbReference type="InterPro" id="IPR013953">
    <property type="entry name" value="FACT_SPT16_M"/>
</dbReference>
<keyword evidence="7 10" id="KW-0804">Transcription</keyword>
<evidence type="ECO:0000256" key="2">
    <source>
        <dbReference type="ARBA" id="ARBA00022454"/>
    </source>
</evidence>
<evidence type="ECO:0000313" key="16">
    <source>
        <dbReference type="Proteomes" id="UP001491310"/>
    </source>
</evidence>
<evidence type="ECO:0000256" key="1">
    <source>
        <dbReference type="ARBA" id="ARBA00010779"/>
    </source>
</evidence>
<dbReference type="SUPFAM" id="SSF55920">
    <property type="entry name" value="Creatinase/aminopeptidase"/>
    <property type="match status" value="1"/>
</dbReference>
<organism evidence="15 16">
    <name type="scientific">Coccomyxa subellipsoidea</name>
    <dbReference type="NCBI Taxonomy" id="248742"/>
    <lineage>
        <taxon>Eukaryota</taxon>
        <taxon>Viridiplantae</taxon>
        <taxon>Chlorophyta</taxon>
        <taxon>core chlorophytes</taxon>
        <taxon>Trebouxiophyceae</taxon>
        <taxon>Trebouxiophyceae incertae sedis</taxon>
        <taxon>Coccomyxaceae</taxon>
        <taxon>Coccomyxa</taxon>
    </lineage>
</organism>
<evidence type="ECO:0000259" key="14">
    <source>
        <dbReference type="SMART" id="SM01287"/>
    </source>
</evidence>
<keyword evidence="4 10" id="KW-0227">DNA damage</keyword>
<keyword evidence="2 10" id="KW-0158">Chromosome</keyword>
<comment type="caution">
    <text evidence="15">The sequence shown here is derived from an EMBL/GenBank/DDBJ whole genome shotgun (WGS) entry which is preliminary data.</text>
</comment>
<dbReference type="InterPro" id="IPR048969">
    <property type="entry name" value="FACT_SPT16_C"/>
</dbReference>
<evidence type="ECO:0000256" key="7">
    <source>
        <dbReference type="ARBA" id="ARBA00023163"/>
    </source>
</evidence>
<dbReference type="Gene3D" id="3.90.230.10">
    <property type="entry name" value="Creatinase/methionine aminopeptidase superfamily"/>
    <property type="match status" value="1"/>
</dbReference>
<dbReference type="InterPro" id="IPR011993">
    <property type="entry name" value="PH-like_dom_sf"/>
</dbReference>
<dbReference type="Gene3D" id="2.30.29.150">
    <property type="match status" value="1"/>
</dbReference>
<comment type="similarity">
    <text evidence="1 10">Belongs to the peptidase M24 family. SPT16 subfamily.</text>
</comment>
<dbReference type="InterPro" id="IPR040258">
    <property type="entry name" value="Spt16"/>
</dbReference>
<evidence type="ECO:0000256" key="10">
    <source>
        <dbReference type="RuleBase" id="RU367052"/>
    </source>
</evidence>
<proteinExistence type="inferred from homology"/>
<evidence type="ECO:0000259" key="13">
    <source>
        <dbReference type="SMART" id="SM01286"/>
    </source>
</evidence>
<feature type="domain" description="FACT complex subunit SPT16 middle" evidence="13">
    <location>
        <begin position="543"/>
        <end position="689"/>
    </location>
</feature>
<feature type="compositionally biased region" description="Acidic residues" evidence="11">
    <location>
        <begin position="932"/>
        <end position="1002"/>
    </location>
</feature>
<dbReference type="InterPro" id="IPR029148">
    <property type="entry name" value="FACT-SPT16_Nlobe"/>
</dbReference>
<dbReference type="SMART" id="SM01287">
    <property type="entry name" value="Rtt106"/>
    <property type="match status" value="1"/>
</dbReference>
<gene>
    <name evidence="15" type="ORF">WJX75_008667</name>
</gene>
<feature type="region of interest" description="Disordered" evidence="11">
    <location>
        <begin position="924"/>
        <end position="1030"/>
    </location>
</feature>
<feature type="domain" description="FACT complex subunit SPT16 N-terminal lobe" evidence="12">
    <location>
        <begin position="6"/>
        <end position="173"/>
    </location>
</feature>
<evidence type="ECO:0000259" key="12">
    <source>
        <dbReference type="SMART" id="SM01285"/>
    </source>
</evidence>
<evidence type="ECO:0000256" key="3">
    <source>
        <dbReference type="ARBA" id="ARBA00022705"/>
    </source>
</evidence>
<dbReference type="EMBL" id="JALJOT010000014">
    <property type="protein sequence ID" value="KAK9903552.1"/>
    <property type="molecule type" value="Genomic_DNA"/>
</dbReference>
<dbReference type="Gene3D" id="3.40.350.10">
    <property type="entry name" value="Creatinase/prolidase N-terminal domain"/>
    <property type="match status" value="1"/>
</dbReference>
<dbReference type="InterPro" id="IPR029149">
    <property type="entry name" value="Creatin/AminoP/Spt16_N"/>
</dbReference>
<dbReference type="Pfam" id="PF08644">
    <property type="entry name" value="SPT16"/>
    <property type="match status" value="1"/>
</dbReference>
<feature type="region of interest" description="Disordered" evidence="11">
    <location>
        <begin position="447"/>
        <end position="499"/>
    </location>
</feature>
<dbReference type="Pfam" id="PF00557">
    <property type="entry name" value="Peptidase_M24"/>
    <property type="match status" value="1"/>
</dbReference>
<dbReference type="Gene3D" id="2.30.29.30">
    <property type="entry name" value="Pleckstrin-homology domain (PH domain)/Phosphotyrosine-binding domain (PTB)"/>
    <property type="match status" value="1"/>
</dbReference>
<dbReference type="Gene3D" id="2.30.29.210">
    <property type="entry name" value="FACT complex subunit Spt16p/Cdc68p"/>
    <property type="match status" value="1"/>
</dbReference>
<accession>A0ABR2YEB0</accession>
<keyword evidence="8 10" id="KW-0234">DNA repair</keyword>
<keyword evidence="9 10" id="KW-0539">Nucleus</keyword>
<reference evidence="15 16" key="1">
    <citation type="journal article" date="2024" name="Nat. Commun.">
        <title>Phylogenomics reveals the evolutionary origins of lichenization in chlorophyte algae.</title>
        <authorList>
            <person name="Puginier C."/>
            <person name="Libourel C."/>
            <person name="Otte J."/>
            <person name="Skaloud P."/>
            <person name="Haon M."/>
            <person name="Grisel S."/>
            <person name="Petersen M."/>
            <person name="Berrin J.G."/>
            <person name="Delaux P.M."/>
            <person name="Dal Grande F."/>
            <person name="Keller J."/>
        </authorList>
    </citation>
    <scope>NUCLEOTIDE SEQUENCE [LARGE SCALE GENOMIC DNA]</scope>
    <source>
        <strain evidence="15 16">SAG 216-7</strain>
    </source>
</reference>
<evidence type="ECO:0000256" key="4">
    <source>
        <dbReference type="ARBA" id="ARBA00022763"/>
    </source>
</evidence>
<dbReference type="Proteomes" id="UP001491310">
    <property type="component" value="Unassembled WGS sequence"/>
</dbReference>
<evidence type="ECO:0000256" key="8">
    <source>
        <dbReference type="ARBA" id="ARBA00023204"/>
    </source>
</evidence>
<comment type="function">
    <text evidence="10">Component of the FACT complex, a general chromatin factor that acts to reorganize nucleosomes. The FACT complex is involved in multiple processes that require DNA as a template such as mRNA elongation, DNA replication and DNA repair. During transcription elongation the FACT complex acts as a histone chaperone that both destabilizes and restores nucleosomal structure. It facilitates the passage of RNA polymerase II and transcription by promoting the dissociation of one histone H2A-H2B dimer from the nucleosome, then subsequently promotes the reestablishment of the nucleosome following the passage of RNA polymerase II.</text>
</comment>
<dbReference type="SMART" id="SM01285">
    <property type="entry name" value="FACT-Spt16_Nlob"/>
    <property type="match status" value="1"/>
</dbReference>
<dbReference type="InterPro" id="IPR056595">
    <property type="entry name" value="Fact-SPT16_PH"/>
</dbReference>
<dbReference type="InterPro" id="IPR013719">
    <property type="entry name" value="RTT106/SPT16-like_middle_dom"/>
</dbReference>
<feature type="compositionally biased region" description="Basic and acidic residues" evidence="11">
    <location>
        <begin position="471"/>
        <end position="496"/>
    </location>
</feature>
<keyword evidence="16" id="KW-1185">Reference proteome</keyword>
<evidence type="ECO:0000256" key="5">
    <source>
        <dbReference type="ARBA" id="ARBA00023015"/>
    </source>
</evidence>
<name>A0ABR2YEB0_9CHLO</name>
<evidence type="ECO:0000313" key="15">
    <source>
        <dbReference type="EMBL" id="KAK9903552.1"/>
    </source>
</evidence>
<protein>
    <recommendedName>
        <fullName evidence="10">FACT complex subunit</fullName>
    </recommendedName>
</protein>
<dbReference type="PANTHER" id="PTHR13980:SF15">
    <property type="entry name" value="FACT COMPLEX SUBUNIT SPT16"/>
    <property type="match status" value="1"/>
</dbReference>
<dbReference type="Pfam" id="PF08512">
    <property type="entry name" value="Rttp106-like_middle"/>
    <property type="match status" value="1"/>
</dbReference>
<evidence type="ECO:0000256" key="6">
    <source>
        <dbReference type="ARBA" id="ARBA00023054"/>
    </source>
</evidence>
<feature type="domain" description="Histone chaperone RTT106/FACT complex subunit SPT16-like middle" evidence="14">
    <location>
        <begin position="813"/>
        <end position="903"/>
    </location>
</feature>
<dbReference type="Pfam" id="PF21091">
    <property type="entry name" value="SPT16_C"/>
    <property type="match status" value="1"/>
</dbReference>
<comment type="subunit">
    <text evidence="10">Component of the FACT complex.</text>
</comment>
<keyword evidence="3 10" id="KW-0235">DNA replication</keyword>
<dbReference type="SMART" id="SM01286">
    <property type="entry name" value="SPT16"/>
    <property type="match status" value="1"/>
</dbReference>
<dbReference type="InterPro" id="IPR036005">
    <property type="entry name" value="Creatinase/aminopeptidase-like"/>
</dbReference>
<comment type="subcellular location">
    <subcellularLocation>
        <location evidence="10">Nucleus</location>
    </subcellularLocation>
    <subcellularLocation>
        <location evidence="10">Chromosome</location>
    </subcellularLocation>
</comment>
<dbReference type="PANTHER" id="PTHR13980">
    <property type="entry name" value="CDC68 RELATED"/>
    <property type="match status" value="1"/>
</dbReference>
<sequence length="1030" mass="115807">MGDVKLDEVVFCKHLQSFYRSWNEGGQLWGEDDEQATAVVIPAGAASGEELRYFKSTSMQLWLFGYELPDTILVFTKEALHVLTSGKKANLISALAGPCKEKVGVDIVVHPRPKGEDGSAQITELLDIIKGSADSPVLGALIKEPKHDGKLADLWVSALEGAALKQTEMAGAFSELLASKDTADVQKIKKAAFLAASAMKNFAVEELERIIDEEKKVKHSKFGQKIDEVISDPAKCKVKLKADNVDISYPPIVQSGGVYDLRASATNDDRPLQYDVVLMAIGARYNLFCANLARTYLVDPSKTQQEEYAALLAAAEAATKALVPGAPCSDAFAAAVKALEDAKQGHLVAKLPKNIGWSMGTEIRESHYQLTAKNTATVKPGMIFNVSIGVSGLERSDPGEGQASQYALLVADTYFVPAEEGKPAECLTSLAPRTWADVAYYFKENEEEEEEKQAAPKAPRDKDVFAGNKNLRSEDNKFRERDQDRRKQKENQEDLLRNANENTLRALKASEAGSGGANIGRKASALESYRTIEEIPSTRELAIQVDQKNESLLVPIYGLMVPFHILTVKNVSNNQDGDHAYIRLNFNFGPTFEPGVKFPQAIFLKELSYRTSDTRHATKVVQEIKVLRSSVSQREKERAERATLVQQERLIKAKGRVYTLNDVWIRPAFGGKGRKMTGQLEAHANGLRYSTPKGETLDIMYRNIRHAFFQPAENEMMTLLHFHLNDPIMVGKKKAVDVQFYTEVMESVQTIDAGRRSMYDPDELEEEQRERDQKNRINKTFQSFMKHLQQDVWERDYGDLGLEFEIPFRDLGFSGVPHRQTSFIMPTVNCLVELIEMPFTVITLADVNVVNLERVGFGLRAFDMAIVPKDLTKDVIRIDAIPQQSLDTIREWLTSMNIKYYESKMNLNWKPILKSITDDPDGFVENGGWDFLDAEGGDDDEEGEDSEEEDEFKPDSEEEEEAESEDDDDDSDVDEDEDEDEDEEEYSEEDEEEEGMSWEELEREAIREDRKRGVEEEEEPKAKKSKKARR</sequence>
<dbReference type="Pfam" id="PF14826">
    <property type="entry name" value="FACT-Spt16_Nlob"/>
    <property type="match status" value="1"/>
</dbReference>
<dbReference type="Pfam" id="PF24824">
    <property type="entry name" value="PH_SPT16"/>
    <property type="match status" value="1"/>
</dbReference>
<feature type="compositionally biased region" description="Basic and acidic residues" evidence="11">
    <location>
        <begin position="1003"/>
        <end position="1014"/>
    </location>
</feature>
<feature type="compositionally biased region" description="Basic and acidic residues" evidence="11">
    <location>
        <begin position="452"/>
        <end position="464"/>
    </location>
</feature>
<evidence type="ECO:0000256" key="11">
    <source>
        <dbReference type="SAM" id="MobiDB-lite"/>
    </source>
</evidence>
<dbReference type="InterPro" id="IPR000994">
    <property type="entry name" value="Pept_M24"/>
</dbReference>
<keyword evidence="6" id="KW-0175">Coiled coil</keyword>
<keyword evidence="5 10" id="KW-0805">Transcription regulation</keyword>